<dbReference type="GO" id="GO:0004674">
    <property type="term" value="F:protein serine/threonine kinase activity"/>
    <property type="evidence" value="ECO:0007669"/>
    <property type="project" value="UniProtKB-EC"/>
</dbReference>
<dbReference type="GO" id="GO:0005524">
    <property type="term" value="F:ATP binding"/>
    <property type="evidence" value="ECO:0007669"/>
    <property type="project" value="UniProtKB-KW"/>
</dbReference>
<keyword evidence="4" id="KW-0067">ATP-binding</keyword>
<dbReference type="eggNOG" id="COG0515">
    <property type="taxonomic scope" value="Bacteria"/>
</dbReference>
<dbReference type="OrthoDB" id="9801841at2"/>
<dbReference type="InterPro" id="IPR008266">
    <property type="entry name" value="Tyr_kinase_AS"/>
</dbReference>
<dbReference type="STRING" id="448385.sce7890"/>
<evidence type="ECO:0000256" key="2">
    <source>
        <dbReference type="ARBA" id="ARBA00022741"/>
    </source>
</evidence>
<dbReference type="EC" id="2.7.11.1" evidence="7"/>
<dbReference type="EMBL" id="AM746676">
    <property type="protein sequence ID" value="CAN98060.1"/>
    <property type="molecule type" value="Genomic_DNA"/>
</dbReference>
<dbReference type="CDD" id="cd14014">
    <property type="entry name" value="STKc_PknB_like"/>
    <property type="match status" value="1"/>
</dbReference>
<keyword evidence="1 7" id="KW-0808">Transferase</keyword>
<reference evidence="7 8" key="1">
    <citation type="journal article" date="2007" name="Nat. Biotechnol.">
        <title>Complete genome sequence of the myxobacterium Sorangium cellulosum.</title>
        <authorList>
            <person name="Schneiker S."/>
            <person name="Perlova O."/>
            <person name="Kaiser O."/>
            <person name="Gerth K."/>
            <person name="Alici A."/>
            <person name="Altmeyer M.O."/>
            <person name="Bartels D."/>
            <person name="Bekel T."/>
            <person name="Beyer S."/>
            <person name="Bode E."/>
            <person name="Bode H.B."/>
            <person name="Bolten C.J."/>
            <person name="Choudhuri J.V."/>
            <person name="Doss S."/>
            <person name="Elnakady Y.A."/>
            <person name="Frank B."/>
            <person name="Gaigalat L."/>
            <person name="Goesmann A."/>
            <person name="Groeger C."/>
            <person name="Gross F."/>
            <person name="Jelsbak L."/>
            <person name="Jelsbak L."/>
            <person name="Kalinowski J."/>
            <person name="Kegler C."/>
            <person name="Knauber T."/>
            <person name="Konietzny S."/>
            <person name="Kopp M."/>
            <person name="Krause L."/>
            <person name="Krug D."/>
            <person name="Linke B."/>
            <person name="Mahmud T."/>
            <person name="Martinez-Arias R."/>
            <person name="McHardy A.C."/>
            <person name="Merai M."/>
            <person name="Meyer F."/>
            <person name="Mormann S."/>
            <person name="Munoz-Dorado J."/>
            <person name="Perez J."/>
            <person name="Pradella S."/>
            <person name="Rachid S."/>
            <person name="Raddatz G."/>
            <person name="Rosenau F."/>
            <person name="Rueckert C."/>
            <person name="Sasse F."/>
            <person name="Scharfe M."/>
            <person name="Schuster S.C."/>
            <person name="Suen G."/>
            <person name="Treuner-Lange A."/>
            <person name="Velicer G.J."/>
            <person name="Vorholter F.-J."/>
            <person name="Weissman K.J."/>
            <person name="Welch R.D."/>
            <person name="Wenzel S.C."/>
            <person name="Whitworth D.E."/>
            <person name="Wilhelm S."/>
            <person name="Wittmann C."/>
            <person name="Bloecker H."/>
            <person name="Puehler A."/>
            <person name="Mueller R."/>
        </authorList>
    </citation>
    <scope>NUCLEOTIDE SEQUENCE [LARGE SCALE GENOMIC DNA]</scope>
    <source>
        <strain evidence="8">So ce56</strain>
    </source>
</reference>
<dbReference type="InterPro" id="IPR000719">
    <property type="entry name" value="Prot_kinase_dom"/>
</dbReference>
<evidence type="ECO:0000313" key="7">
    <source>
        <dbReference type="EMBL" id="CAN98060.1"/>
    </source>
</evidence>
<protein>
    <submittedName>
        <fullName evidence="7">Protein kinase</fullName>
        <ecNumber evidence="7">2.7.11.1</ecNumber>
    </submittedName>
</protein>
<dbReference type="Gene3D" id="1.10.510.10">
    <property type="entry name" value="Transferase(Phosphotransferase) domain 1"/>
    <property type="match status" value="1"/>
</dbReference>
<evidence type="ECO:0000256" key="5">
    <source>
        <dbReference type="SAM" id="MobiDB-lite"/>
    </source>
</evidence>
<evidence type="ECO:0000256" key="4">
    <source>
        <dbReference type="ARBA" id="ARBA00022840"/>
    </source>
</evidence>
<keyword evidence="2" id="KW-0547">Nucleotide-binding</keyword>
<feature type="region of interest" description="Disordered" evidence="5">
    <location>
        <begin position="423"/>
        <end position="515"/>
    </location>
</feature>
<feature type="compositionally biased region" description="Low complexity" evidence="5">
    <location>
        <begin position="458"/>
        <end position="468"/>
    </location>
</feature>
<dbReference type="BioCyc" id="SCEL448385:SCE_RS49900-MONOMER"/>
<keyword evidence="3 7" id="KW-0418">Kinase</keyword>
<gene>
    <name evidence="7" type="ordered locus">sce7890</name>
</gene>
<evidence type="ECO:0000259" key="6">
    <source>
        <dbReference type="PROSITE" id="PS50011"/>
    </source>
</evidence>
<dbReference type="RefSeq" id="WP_012240499.1">
    <property type="nucleotide sequence ID" value="NC_010162.1"/>
</dbReference>
<dbReference type="HOGENOM" id="CLU_000288_151_5_7"/>
<feature type="region of interest" description="Disordered" evidence="5">
    <location>
        <begin position="338"/>
        <end position="359"/>
    </location>
</feature>
<dbReference type="KEGG" id="scl:sce7890"/>
<dbReference type="Proteomes" id="UP000002139">
    <property type="component" value="Chromosome"/>
</dbReference>
<organism evidence="7 8">
    <name type="scientific">Sorangium cellulosum (strain So ce56)</name>
    <name type="common">Polyangium cellulosum (strain So ce56)</name>
    <dbReference type="NCBI Taxonomy" id="448385"/>
    <lineage>
        <taxon>Bacteria</taxon>
        <taxon>Pseudomonadati</taxon>
        <taxon>Myxococcota</taxon>
        <taxon>Polyangia</taxon>
        <taxon>Polyangiales</taxon>
        <taxon>Polyangiaceae</taxon>
        <taxon>Sorangium</taxon>
    </lineage>
</organism>
<dbReference type="PROSITE" id="PS00109">
    <property type="entry name" value="PROTEIN_KINASE_TYR"/>
    <property type="match status" value="1"/>
</dbReference>
<feature type="compositionally biased region" description="Polar residues" evidence="5">
    <location>
        <begin position="340"/>
        <end position="359"/>
    </location>
</feature>
<accession>A9FFW3</accession>
<evidence type="ECO:0000256" key="3">
    <source>
        <dbReference type="ARBA" id="ARBA00022777"/>
    </source>
</evidence>
<feature type="domain" description="Protein kinase" evidence="6">
    <location>
        <begin position="24"/>
        <end position="300"/>
    </location>
</feature>
<dbReference type="Gene3D" id="3.30.200.20">
    <property type="entry name" value="Phosphorylase Kinase, domain 1"/>
    <property type="match status" value="1"/>
</dbReference>
<name>A9FFW3_SORC5</name>
<dbReference type="SUPFAM" id="SSF56112">
    <property type="entry name" value="Protein kinase-like (PK-like)"/>
    <property type="match status" value="1"/>
</dbReference>
<dbReference type="PROSITE" id="PS50011">
    <property type="entry name" value="PROTEIN_KINASE_DOM"/>
    <property type="match status" value="1"/>
</dbReference>
<dbReference type="PANTHER" id="PTHR43289">
    <property type="entry name" value="MITOGEN-ACTIVATED PROTEIN KINASE KINASE KINASE 20-RELATED"/>
    <property type="match status" value="1"/>
</dbReference>
<dbReference type="InterPro" id="IPR011009">
    <property type="entry name" value="Kinase-like_dom_sf"/>
</dbReference>
<keyword evidence="8" id="KW-1185">Reference proteome</keyword>
<feature type="compositionally biased region" description="Low complexity" evidence="5">
    <location>
        <begin position="423"/>
        <end position="448"/>
    </location>
</feature>
<sequence length="515" mass="54336">MNPAPNLLPNTPSDLGPGSVLGRYELLLPIAAGGMAMVWAARLKGTRGFQKIVAVKTMLPTLSEDDQFERMFLSEASLASQIRHPNAVEILDLGEQDGVLFLAMEWIDGIPLNQVMKVAKRQSGMPIPIAVRIVAQACAGLHAAHELKDKSGKLVGLVHRDISPQNILVTYNGLAKVVDFGVAKATALNDSTTQAGQLKGKVSYMAPEQVRGDAIDRRVDVFAMGIVLYTLTTGKHPFRRESEGATLFAISSTDPVEAPHEFQADYPASLEAVLMRALEKERDERYATANELMRALDKALPPSQRATDEDVANFVRELFEDQQEQTRAALTEALERADRNQLSNHPGSSDVTGRSPSSVSAFRTVNLRGAARDVAGQSALDDEIPPFARPRSRALPAVVILGLLAAGGLAVLLQSGDAPAPLPSGAAPAAPASTAPAPAPSRAEAPSATEPGAPPGEPSATVSASAAPAPAPTPVPASPARATPRRPTKPAEQSSSPTPTPTPTTPKSWKHDPGF</sequence>
<proteinExistence type="predicted"/>
<evidence type="ECO:0000313" key="8">
    <source>
        <dbReference type="Proteomes" id="UP000002139"/>
    </source>
</evidence>
<dbReference type="PANTHER" id="PTHR43289:SF6">
    <property type="entry name" value="SERINE_THREONINE-PROTEIN KINASE NEKL-3"/>
    <property type="match status" value="1"/>
</dbReference>
<dbReference type="AlphaFoldDB" id="A9FFW3"/>
<dbReference type="Pfam" id="PF00069">
    <property type="entry name" value="Pkinase"/>
    <property type="match status" value="1"/>
</dbReference>
<evidence type="ECO:0000256" key="1">
    <source>
        <dbReference type="ARBA" id="ARBA00022679"/>
    </source>
</evidence>